<protein>
    <recommendedName>
        <fullName evidence="3">DUF5050 domain-containing protein</fullName>
    </recommendedName>
</protein>
<evidence type="ECO:0008006" key="3">
    <source>
        <dbReference type="Google" id="ProtNLM"/>
    </source>
</evidence>
<dbReference type="EMBL" id="BLAX01000001">
    <property type="protein sequence ID" value="GET31679.1"/>
    <property type="molecule type" value="Genomic_DNA"/>
</dbReference>
<reference evidence="1 2" key="1">
    <citation type="submission" date="2019-10" db="EMBL/GenBank/DDBJ databases">
        <title>Prolixibacter strains distinguished by the presence of nitrate reductase genes were adept at nitrate-dependent anaerobic corrosion of metallic iron and carbon steel.</title>
        <authorList>
            <person name="Iino T."/>
            <person name="Shono N."/>
            <person name="Ito K."/>
            <person name="Nakamura R."/>
            <person name="Sueoka K."/>
            <person name="Harayama S."/>
            <person name="Ohkuma M."/>
        </authorList>
    </citation>
    <scope>NUCLEOTIDE SEQUENCE [LARGE SCALE GENOMIC DNA]</scope>
    <source>
        <strain evidence="1 2">JCM 13498</strain>
    </source>
</reference>
<gene>
    <name evidence="1" type="ORF">PbJCM13498_05420</name>
</gene>
<sequence length="434" mass="48563">MKKHFLVILTISLIIFGCEKRDTNEKEVPVLDIANAKSLIVLESYNKSTSSSGPLYKITLDGSFEEVKFINPNDSDIDEGKTEVSVKSILNVNSDFLILTGSFSVWDSMGNKQSYNTLLVRKSDGAIFDFGGDDNDIDCTSLLGDKPFQLDNFGNFYYSNHSGMVFKVDISNPEAIVKSEYLPTGQKADCFGIESQGNCIYKYGESSGITHSNATSNLRVKKTDGGIFEVNISGRDNKEFWIGNNGKIYFTTYTWSNGYKPLINSLNIDNGNVSIDTVWTSSSSDEDDAVGSFFRTQYQGSYLLRTNKSVVFIDTYFNRIKSFELFESSNTVRLIDLPPIEQGAIIVNSDLYYYIATGTDLYKVSFSDHSYSKLLNTGEYEVYAMTVSSDDVIQLSALRFSDGKKVFCQIDEKGNLTTIDEEQDKKGIVMERLD</sequence>
<evidence type="ECO:0000313" key="2">
    <source>
        <dbReference type="Proteomes" id="UP000391834"/>
    </source>
</evidence>
<dbReference type="PROSITE" id="PS51257">
    <property type="entry name" value="PROKAR_LIPOPROTEIN"/>
    <property type="match status" value="1"/>
</dbReference>
<dbReference type="Proteomes" id="UP000391834">
    <property type="component" value="Unassembled WGS sequence"/>
</dbReference>
<comment type="caution">
    <text evidence="1">The sequence shown here is derived from an EMBL/GenBank/DDBJ whole genome shotgun (WGS) entry which is preliminary data.</text>
</comment>
<dbReference type="OrthoDB" id="1496019at2"/>
<dbReference type="AlphaFoldDB" id="A0A5M4AUP3"/>
<name>A0A5M4AUP3_9BACT</name>
<organism evidence="1 2">
    <name type="scientific">Prolixibacter bellariivorans</name>
    <dbReference type="NCBI Taxonomy" id="314319"/>
    <lineage>
        <taxon>Bacteria</taxon>
        <taxon>Pseudomonadati</taxon>
        <taxon>Bacteroidota</taxon>
        <taxon>Bacteroidia</taxon>
        <taxon>Marinilabiliales</taxon>
        <taxon>Prolixibacteraceae</taxon>
        <taxon>Prolixibacter</taxon>
    </lineage>
</organism>
<keyword evidence="2" id="KW-1185">Reference proteome</keyword>
<accession>A0A5M4AUP3</accession>
<evidence type="ECO:0000313" key="1">
    <source>
        <dbReference type="EMBL" id="GET31679.1"/>
    </source>
</evidence>
<proteinExistence type="predicted"/>
<dbReference type="RefSeq" id="WP_025863715.1">
    <property type="nucleotide sequence ID" value="NZ_BLAX01000001.1"/>
</dbReference>